<dbReference type="PANTHER" id="PTHR42923">
    <property type="entry name" value="PROTOPORPHYRINOGEN OXIDASE"/>
    <property type="match status" value="1"/>
</dbReference>
<reference evidence="9" key="2">
    <citation type="submission" date="2017-11" db="EMBL/GenBank/DDBJ databases">
        <authorList>
            <person name="Das S.K."/>
        </authorList>
    </citation>
    <scope>NUCLEOTIDE SEQUENCE</scope>
    <source>
        <strain evidence="9">S4-41</strain>
    </source>
</reference>
<name>A0ABT6I250_9GAMM</name>
<evidence type="ECO:0000313" key="9">
    <source>
        <dbReference type="EMBL" id="MDH4571747.1"/>
    </source>
</evidence>
<evidence type="ECO:0000256" key="6">
    <source>
        <dbReference type="ARBA" id="ARBA00023444"/>
    </source>
</evidence>
<evidence type="ECO:0000256" key="7">
    <source>
        <dbReference type="SAM" id="MobiDB-lite"/>
    </source>
</evidence>
<sequence>MTFSGASPHDQPCSRRSGRYAPDRHDVPSDTLIVGAGATGLAAAWALARRGRNVTVLESDHRVGGNLRTERDGEWQIEHGPNTVIMKPPLYALLEELDLLDEAQPANAIANKRYVVMAGQPVALPMKPIEALTSPLIGWRGWSRLAREPFIGRSSAVEETLAAFVERRLGPRILARMVDPFVSGVYAGDPSRLSVQAAMPRLAAIEREHRSLIVGGLKRLRQSRRDPAGVPAEWRGKLVSFPQGLQHLAERLVQRIAAQPTAAIHTGCSVQGVRREGEQWVVMDDQGREWRAGTLVLAVPAPVAARLLAPTDSALAEPLAAIAYPPVNAIALGFREQDIAHPLDGFGVLIPRSEGRRTLGALFSSTLFPHRVPTGHKLLNVFIGGRQDPDAADGDDAAQISQVKDDLGDLLGIHGEPVWQRVTRWPQAIPQYELGHLRRIEALDVALQGHPGLHLAGNWRGGIAVGDCLENGRRLGERLLSEA</sequence>
<dbReference type="Gene3D" id="3.90.660.20">
    <property type="entry name" value="Protoporphyrinogen oxidase, mitochondrial, domain 2"/>
    <property type="match status" value="1"/>
</dbReference>
<keyword evidence="3" id="KW-0274">FAD</keyword>
<dbReference type="InterPro" id="IPR050464">
    <property type="entry name" value="Zeta_carotene_desat/Oxidored"/>
</dbReference>
<evidence type="ECO:0000256" key="1">
    <source>
        <dbReference type="ARBA" id="ARBA00001974"/>
    </source>
</evidence>
<evidence type="ECO:0000259" key="8">
    <source>
        <dbReference type="Pfam" id="PF01593"/>
    </source>
</evidence>
<dbReference type="InterPro" id="IPR004572">
    <property type="entry name" value="Protoporphyrinogen_oxidase"/>
</dbReference>
<dbReference type="SUPFAM" id="SSF54373">
    <property type="entry name" value="FAD-linked reductases, C-terminal domain"/>
    <property type="match status" value="1"/>
</dbReference>
<feature type="domain" description="Amine oxidase" evidence="8">
    <location>
        <begin position="39"/>
        <end position="474"/>
    </location>
</feature>
<evidence type="ECO:0000256" key="3">
    <source>
        <dbReference type="ARBA" id="ARBA00022827"/>
    </source>
</evidence>
<feature type="region of interest" description="Disordered" evidence="7">
    <location>
        <begin position="1"/>
        <end position="28"/>
    </location>
</feature>
<evidence type="ECO:0000256" key="2">
    <source>
        <dbReference type="ARBA" id="ARBA00022630"/>
    </source>
</evidence>
<keyword evidence="2" id="KW-0285">Flavoprotein</keyword>
<dbReference type="PANTHER" id="PTHR42923:SF3">
    <property type="entry name" value="PROTOPORPHYRINOGEN OXIDASE"/>
    <property type="match status" value="1"/>
</dbReference>
<comment type="pathway">
    <text evidence="6">Porphyrin-containing compound metabolism.</text>
</comment>
<comment type="caution">
    <text evidence="9">The sequence shown here is derived from an EMBL/GenBank/DDBJ whole genome shotgun (WGS) entry which is preliminary data.</text>
</comment>
<keyword evidence="10" id="KW-1185">Reference proteome</keyword>
<dbReference type="NCBIfam" id="TIGR00562">
    <property type="entry name" value="proto_IX_ox"/>
    <property type="match status" value="1"/>
</dbReference>
<organism evidence="9 10">
    <name type="scientific">Salinicola acroporae</name>
    <dbReference type="NCBI Taxonomy" id="1541440"/>
    <lineage>
        <taxon>Bacteria</taxon>
        <taxon>Pseudomonadati</taxon>
        <taxon>Pseudomonadota</taxon>
        <taxon>Gammaproteobacteria</taxon>
        <taxon>Oceanospirillales</taxon>
        <taxon>Halomonadaceae</taxon>
        <taxon>Salinicola</taxon>
    </lineage>
</organism>
<evidence type="ECO:0000256" key="4">
    <source>
        <dbReference type="ARBA" id="ARBA00023002"/>
    </source>
</evidence>
<keyword evidence="5" id="KW-0350">Heme biosynthesis</keyword>
<reference evidence="9" key="1">
    <citation type="journal article" date="2015" name="Antonie Van Leeuwenhoek">
        <title>Comparative 16S rRNA signatures and multilocus sequence analysis for the genus Salinicola and description of Salinicola acroporae sp. nov., isolated from coral Acropora digitifera.</title>
        <authorList>
            <person name="Lepcha R.T."/>
            <person name="Poddar A."/>
            <person name="Schumann P."/>
            <person name="Das S.K."/>
        </authorList>
    </citation>
    <scope>NUCLEOTIDE SEQUENCE</scope>
    <source>
        <strain evidence="9">S4-41</strain>
    </source>
</reference>
<evidence type="ECO:0000256" key="5">
    <source>
        <dbReference type="ARBA" id="ARBA00023133"/>
    </source>
</evidence>
<proteinExistence type="predicted"/>
<dbReference type="SUPFAM" id="SSF51905">
    <property type="entry name" value="FAD/NAD(P)-binding domain"/>
    <property type="match status" value="1"/>
</dbReference>
<keyword evidence="4" id="KW-0560">Oxidoreductase</keyword>
<dbReference type="InterPro" id="IPR036188">
    <property type="entry name" value="FAD/NAD-bd_sf"/>
</dbReference>
<dbReference type="InterPro" id="IPR002937">
    <property type="entry name" value="Amino_oxidase"/>
</dbReference>
<protein>
    <submittedName>
        <fullName evidence="9">Protoporphyrinogen oxidase</fullName>
    </submittedName>
</protein>
<dbReference type="Gene3D" id="3.50.50.60">
    <property type="entry name" value="FAD/NAD(P)-binding domain"/>
    <property type="match status" value="1"/>
</dbReference>
<dbReference type="EMBL" id="PGFS01000001">
    <property type="protein sequence ID" value="MDH4571747.1"/>
    <property type="molecule type" value="Genomic_DNA"/>
</dbReference>
<evidence type="ECO:0000313" key="10">
    <source>
        <dbReference type="Proteomes" id="UP001162135"/>
    </source>
</evidence>
<gene>
    <name evidence="9" type="primary">hemG</name>
    <name evidence="9" type="ORF">CUR86_04215</name>
</gene>
<dbReference type="Pfam" id="PF01593">
    <property type="entry name" value="Amino_oxidase"/>
    <property type="match status" value="1"/>
</dbReference>
<dbReference type="Gene3D" id="1.10.3110.10">
    <property type="entry name" value="protoporphyrinogen ix oxidase, domain 3"/>
    <property type="match status" value="1"/>
</dbReference>
<dbReference type="Proteomes" id="UP001162135">
    <property type="component" value="Unassembled WGS sequence"/>
</dbReference>
<comment type="cofactor">
    <cofactor evidence="1">
        <name>FAD</name>
        <dbReference type="ChEBI" id="CHEBI:57692"/>
    </cofactor>
</comment>
<accession>A0ABT6I250</accession>